<dbReference type="PANTHER" id="PTHR24421">
    <property type="entry name" value="NITRATE/NITRITE SENSOR PROTEIN NARX-RELATED"/>
    <property type="match status" value="1"/>
</dbReference>
<keyword evidence="7" id="KW-0067">ATP-binding</keyword>
<feature type="region of interest" description="Disordered" evidence="9">
    <location>
        <begin position="359"/>
        <end position="390"/>
    </location>
</feature>
<evidence type="ECO:0000256" key="1">
    <source>
        <dbReference type="ARBA" id="ARBA00000085"/>
    </source>
</evidence>
<evidence type="ECO:0000256" key="3">
    <source>
        <dbReference type="ARBA" id="ARBA00022553"/>
    </source>
</evidence>
<dbReference type="Gene3D" id="3.30.565.10">
    <property type="entry name" value="Histidine kinase-like ATPase, C-terminal domain"/>
    <property type="match status" value="1"/>
</dbReference>
<feature type="transmembrane region" description="Helical" evidence="10">
    <location>
        <begin position="26"/>
        <end position="42"/>
    </location>
</feature>
<keyword evidence="8" id="KW-0902">Two-component regulatory system</keyword>
<dbReference type="Pfam" id="PF07730">
    <property type="entry name" value="HisKA_3"/>
    <property type="match status" value="1"/>
</dbReference>
<evidence type="ECO:0000259" key="11">
    <source>
        <dbReference type="Pfam" id="PF07730"/>
    </source>
</evidence>
<comment type="catalytic activity">
    <reaction evidence="1">
        <text>ATP + protein L-histidine = ADP + protein N-phospho-L-histidine.</text>
        <dbReference type="EC" id="2.7.13.3"/>
    </reaction>
</comment>
<dbReference type="PANTHER" id="PTHR24421:SF10">
    <property type="entry name" value="NITRATE_NITRITE SENSOR PROTEIN NARQ"/>
    <property type="match status" value="1"/>
</dbReference>
<evidence type="ECO:0000256" key="9">
    <source>
        <dbReference type="SAM" id="MobiDB-lite"/>
    </source>
</evidence>
<evidence type="ECO:0000256" key="4">
    <source>
        <dbReference type="ARBA" id="ARBA00022679"/>
    </source>
</evidence>
<comment type="caution">
    <text evidence="12">The sequence shown here is derived from an EMBL/GenBank/DDBJ whole genome shotgun (WGS) entry which is preliminary data.</text>
</comment>
<dbReference type="EMBL" id="BAAAMY010000001">
    <property type="protein sequence ID" value="GAA1907312.1"/>
    <property type="molecule type" value="Genomic_DNA"/>
</dbReference>
<keyword evidence="3" id="KW-0597">Phosphoprotein</keyword>
<feature type="domain" description="Signal transduction histidine kinase subgroup 3 dimerisation and phosphoacceptor" evidence="11">
    <location>
        <begin position="181"/>
        <end position="246"/>
    </location>
</feature>
<dbReference type="InterPro" id="IPR050482">
    <property type="entry name" value="Sensor_HK_TwoCompSys"/>
</dbReference>
<accession>A0ABN2P209</accession>
<dbReference type="Gene3D" id="1.20.5.1930">
    <property type="match status" value="1"/>
</dbReference>
<keyword evidence="10" id="KW-1133">Transmembrane helix</keyword>
<feature type="transmembrane region" description="Helical" evidence="10">
    <location>
        <begin position="139"/>
        <end position="156"/>
    </location>
</feature>
<keyword evidence="6" id="KW-0418">Kinase</keyword>
<dbReference type="Proteomes" id="UP001501612">
    <property type="component" value="Unassembled WGS sequence"/>
</dbReference>
<evidence type="ECO:0000313" key="13">
    <source>
        <dbReference type="Proteomes" id="UP001501612"/>
    </source>
</evidence>
<dbReference type="RefSeq" id="WP_344003297.1">
    <property type="nucleotide sequence ID" value="NZ_BAAAMY010000001.1"/>
</dbReference>
<keyword evidence="10" id="KW-0812">Transmembrane</keyword>
<evidence type="ECO:0000256" key="8">
    <source>
        <dbReference type="ARBA" id="ARBA00023012"/>
    </source>
</evidence>
<dbReference type="EC" id="2.7.13.3" evidence="2"/>
<organism evidence="12 13">
    <name type="scientific">Nocardioides lentus</name>
    <dbReference type="NCBI Taxonomy" id="338077"/>
    <lineage>
        <taxon>Bacteria</taxon>
        <taxon>Bacillati</taxon>
        <taxon>Actinomycetota</taxon>
        <taxon>Actinomycetes</taxon>
        <taxon>Propionibacteriales</taxon>
        <taxon>Nocardioidaceae</taxon>
        <taxon>Nocardioides</taxon>
    </lineage>
</organism>
<gene>
    <name evidence="12" type="ORF">GCM10009737_05170</name>
</gene>
<protein>
    <recommendedName>
        <fullName evidence="2">histidine kinase</fullName>
        <ecNumber evidence="2">2.7.13.3</ecNumber>
    </recommendedName>
</protein>
<evidence type="ECO:0000256" key="5">
    <source>
        <dbReference type="ARBA" id="ARBA00022741"/>
    </source>
</evidence>
<dbReference type="CDD" id="cd16917">
    <property type="entry name" value="HATPase_UhpB-NarQ-NarX-like"/>
    <property type="match status" value="1"/>
</dbReference>
<dbReference type="InterPro" id="IPR036890">
    <property type="entry name" value="HATPase_C_sf"/>
</dbReference>
<evidence type="ECO:0000256" key="10">
    <source>
        <dbReference type="SAM" id="Phobius"/>
    </source>
</evidence>
<feature type="transmembrane region" description="Helical" evidence="10">
    <location>
        <begin position="113"/>
        <end position="133"/>
    </location>
</feature>
<proteinExistence type="predicted"/>
<keyword evidence="10" id="KW-0472">Membrane</keyword>
<sequence length="390" mass="38813">MSLAPGVGPGTGPGAAPASALSRGEWWAVTVVLAALVLVGAASSGRPPAVVVAATVVALGLTAALRHAGARTLLVGVVVVSAAVALLCSGGSGTVGWLASCVLVVVASFGAGLRHGLALAVAWLAVFAGNAAAVPEPGWAAWVGGLALTVFACWSIDRQRRLVAELEAAQAGLAARAASEERARIAREMHDVTGHALTVSLLHITAARLAVEDEPEVAAAALAEAERLSRRSLEEVRAAVGVLRDGSPPGTPLPGAADLPALVDAVARSGVGVTLRTTGDLGSLPGVAGLAAYRIVQESLTNVARHAPTAPTTVELEIGGDGGDEGGCVRLRVDSAAPGRDVGAGTGLASMRERAEALGGRLSAGPGGPGWRVEATWPRQPAGSRPRVGP</sequence>
<reference evidence="12 13" key="1">
    <citation type="journal article" date="2019" name="Int. J. Syst. Evol. Microbiol.">
        <title>The Global Catalogue of Microorganisms (GCM) 10K type strain sequencing project: providing services to taxonomists for standard genome sequencing and annotation.</title>
        <authorList>
            <consortium name="The Broad Institute Genomics Platform"/>
            <consortium name="The Broad Institute Genome Sequencing Center for Infectious Disease"/>
            <person name="Wu L."/>
            <person name="Ma J."/>
        </authorList>
    </citation>
    <scope>NUCLEOTIDE SEQUENCE [LARGE SCALE GENOMIC DNA]</scope>
    <source>
        <strain evidence="12 13">JCM 14046</strain>
    </source>
</reference>
<dbReference type="SUPFAM" id="SSF55874">
    <property type="entry name" value="ATPase domain of HSP90 chaperone/DNA topoisomerase II/histidine kinase"/>
    <property type="match status" value="1"/>
</dbReference>
<keyword evidence="13" id="KW-1185">Reference proteome</keyword>
<keyword evidence="5" id="KW-0547">Nucleotide-binding</keyword>
<feature type="transmembrane region" description="Helical" evidence="10">
    <location>
        <begin position="73"/>
        <end position="106"/>
    </location>
</feature>
<evidence type="ECO:0000313" key="12">
    <source>
        <dbReference type="EMBL" id="GAA1907312.1"/>
    </source>
</evidence>
<evidence type="ECO:0000256" key="6">
    <source>
        <dbReference type="ARBA" id="ARBA00022777"/>
    </source>
</evidence>
<feature type="transmembrane region" description="Helical" evidence="10">
    <location>
        <begin position="49"/>
        <end position="67"/>
    </location>
</feature>
<evidence type="ECO:0000256" key="2">
    <source>
        <dbReference type="ARBA" id="ARBA00012438"/>
    </source>
</evidence>
<dbReference type="InterPro" id="IPR011712">
    <property type="entry name" value="Sig_transdc_His_kin_sub3_dim/P"/>
</dbReference>
<evidence type="ECO:0000256" key="7">
    <source>
        <dbReference type="ARBA" id="ARBA00022840"/>
    </source>
</evidence>
<keyword evidence="4" id="KW-0808">Transferase</keyword>
<name>A0ABN2P209_9ACTN</name>